<dbReference type="AlphaFoldDB" id="A0A0V1CKB2"/>
<organism evidence="1 2">
    <name type="scientific">Trichinella britovi</name>
    <name type="common">Parasitic roundworm</name>
    <dbReference type="NCBI Taxonomy" id="45882"/>
    <lineage>
        <taxon>Eukaryota</taxon>
        <taxon>Metazoa</taxon>
        <taxon>Ecdysozoa</taxon>
        <taxon>Nematoda</taxon>
        <taxon>Enoplea</taxon>
        <taxon>Dorylaimia</taxon>
        <taxon>Trichinellida</taxon>
        <taxon>Trichinellidae</taxon>
        <taxon>Trichinella</taxon>
    </lineage>
</organism>
<accession>A0A0V1CKB2</accession>
<evidence type="ECO:0000313" key="1">
    <source>
        <dbReference type="EMBL" id="KRY49639.1"/>
    </source>
</evidence>
<comment type="caution">
    <text evidence="1">The sequence shown here is derived from an EMBL/GenBank/DDBJ whole genome shotgun (WGS) entry which is preliminary data.</text>
</comment>
<keyword evidence="2" id="KW-1185">Reference proteome</keyword>
<dbReference type="Proteomes" id="UP000054653">
    <property type="component" value="Unassembled WGS sequence"/>
</dbReference>
<protein>
    <submittedName>
        <fullName evidence="1">Uncharacterized protein</fullName>
    </submittedName>
</protein>
<name>A0A0V1CKB2_TRIBR</name>
<proteinExistence type="predicted"/>
<dbReference type="EMBL" id="JYDI01000170">
    <property type="protein sequence ID" value="KRY49639.1"/>
    <property type="molecule type" value="Genomic_DNA"/>
</dbReference>
<gene>
    <name evidence="1" type="ORF">T03_17607</name>
</gene>
<sequence>MDNFNASYTYLPPKASSTQYGLLLIDWAKDFKLGRTNMHSGQTNRKCSSSAVQQQQLKERLLIIF</sequence>
<reference evidence="1 2" key="1">
    <citation type="submission" date="2015-01" db="EMBL/GenBank/DDBJ databases">
        <title>Evolution of Trichinella species and genotypes.</title>
        <authorList>
            <person name="Korhonen P.K."/>
            <person name="Edoardo P."/>
            <person name="Giuseppe L.R."/>
            <person name="Gasser R.B."/>
        </authorList>
    </citation>
    <scope>NUCLEOTIDE SEQUENCE [LARGE SCALE GENOMIC DNA]</scope>
    <source>
        <strain evidence="1">ISS120</strain>
    </source>
</reference>
<evidence type="ECO:0000313" key="2">
    <source>
        <dbReference type="Proteomes" id="UP000054653"/>
    </source>
</evidence>